<dbReference type="Pfam" id="PF14534">
    <property type="entry name" value="DUF4440"/>
    <property type="match status" value="1"/>
</dbReference>
<dbReference type="KEGG" id="arac:E0W69_003745"/>
<dbReference type="OrthoDB" id="5383110at2"/>
<feature type="domain" description="DUF4440" evidence="1">
    <location>
        <begin position="34"/>
        <end position="139"/>
    </location>
</feature>
<dbReference type="InterPro" id="IPR032710">
    <property type="entry name" value="NTF2-like_dom_sf"/>
</dbReference>
<accession>A0A5P2FXA1</accession>
<dbReference type="SUPFAM" id="SSF54427">
    <property type="entry name" value="NTF2-like"/>
    <property type="match status" value="1"/>
</dbReference>
<dbReference type="Proteomes" id="UP000292424">
    <property type="component" value="Chromosome"/>
</dbReference>
<evidence type="ECO:0000313" key="2">
    <source>
        <dbReference type="EMBL" id="QES87815.1"/>
    </source>
</evidence>
<dbReference type="InterPro" id="IPR027843">
    <property type="entry name" value="DUF4440"/>
</dbReference>
<evidence type="ECO:0000313" key="3">
    <source>
        <dbReference type="Proteomes" id="UP000292424"/>
    </source>
</evidence>
<organism evidence="2 3">
    <name type="scientific">Rhizosphaericola mali</name>
    <dbReference type="NCBI Taxonomy" id="2545455"/>
    <lineage>
        <taxon>Bacteria</taxon>
        <taxon>Pseudomonadati</taxon>
        <taxon>Bacteroidota</taxon>
        <taxon>Chitinophagia</taxon>
        <taxon>Chitinophagales</taxon>
        <taxon>Chitinophagaceae</taxon>
        <taxon>Rhizosphaericola</taxon>
    </lineage>
</organism>
<sequence>MKIKIFSLFLFSIILLGITSKAQYKIDKEKSSIVSTLQRFKQAMLDSDTSILSDLTDNQLTYGHSTGKLQDKKAFLASFATGLTDFTKIDILDERIQYFDDVAVVRHILSADTDDNKTPGHTDLKILLVWKWEKNKWKLITRQAVKI</sequence>
<evidence type="ECO:0000259" key="1">
    <source>
        <dbReference type="Pfam" id="PF14534"/>
    </source>
</evidence>
<proteinExistence type="predicted"/>
<keyword evidence="3" id="KW-1185">Reference proteome</keyword>
<protein>
    <submittedName>
        <fullName evidence="2">Nuclear transport factor 2 family protein</fullName>
    </submittedName>
</protein>
<reference evidence="2 3" key="1">
    <citation type="submission" date="2019-09" db="EMBL/GenBank/DDBJ databases">
        <title>Complete genome sequence of Arachidicoccus sp. B3-10 isolated from apple orchard soil.</title>
        <authorList>
            <person name="Kim H.S."/>
            <person name="Han K.-I."/>
            <person name="Suh M.K."/>
            <person name="Lee K.C."/>
            <person name="Eom M.K."/>
            <person name="Kim J.-S."/>
            <person name="Kang S.W."/>
            <person name="Sin Y."/>
            <person name="Lee J.-S."/>
        </authorList>
    </citation>
    <scope>NUCLEOTIDE SEQUENCE [LARGE SCALE GENOMIC DNA]</scope>
    <source>
        <strain evidence="2 3">B3-10</strain>
    </source>
</reference>
<name>A0A5P2FXA1_9BACT</name>
<dbReference type="Gene3D" id="3.10.450.50">
    <property type="match status" value="1"/>
</dbReference>
<gene>
    <name evidence="2" type="ORF">E0W69_003745</name>
</gene>
<dbReference type="EMBL" id="CP044016">
    <property type="protein sequence ID" value="QES87815.1"/>
    <property type="molecule type" value="Genomic_DNA"/>
</dbReference>
<dbReference type="AlphaFoldDB" id="A0A5P2FXA1"/>
<dbReference type="RefSeq" id="WP_131328702.1">
    <property type="nucleotide sequence ID" value="NZ_CP044016.1"/>
</dbReference>